<keyword evidence="3" id="KW-1185">Reference proteome</keyword>
<dbReference type="Gene3D" id="3.20.20.30">
    <property type="entry name" value="Luciferase-like domain"/>
    <property type="match status" value="1"/>
</dbReference>
<dbReference type="PANTHER" id="PTHR30137">
    <property type="entry name" value="LUCIFERASE-LIKE MONOOXYGENASE"/>
    <property type="match status" value="1"/>
</dbReference>
<dbReference type="AlphaFoldDB" id="A0A937RSC2"/>
<dbReference type="RefSeq" id="WP_203007025.1">
    <property type="nucleotide sequence ID" value="NZ_JADWYU010000162.1"/>
</dbReference>
<comment type="caution">
    <text evidence="2">The sequence shown here is derived from an EMBL/GenBank/DDBJ whole genome shotgun (WGS) entry which is preliminary data.</text>
</comment>
<dbReference type="InterPro" id="IPR011251">
    <property type="entry name" value="Luciferase-like_dom"/>
</dbReference>
<gene>
    <name evidence="2" type="ORF">I7412_32775</name>
</gene>
<evidence type="ECO:0000259" key="1">
    <source>
        <dbReference type="Pfam" id="PF00296"/>
    </source>
</evidence>
<protein>
    <submittedName>
        <fullName evidence="2">LLM class flavin-dependent oxidoreductase</fullName>
    </submittedName>
</protein>
<dbReference type="Pfam" id="PF00296">
    <property type="entry name" value="Bac_luciferase"/>
    <property type="match status" value="1"/>
</dbReference>
<name>A0A937RSC2_9ACTN</name>
<evidence type="ECO:0000313" key="3">
    <source>
        <dbReference type="Proteomes" id="UP000604475"/>
    </source>
</evidence>
<dbReference type="GO" id="GO:0016705">
    <property type="term" value="F:oxidoreductase activity, acting on paired donors, with incorporation or reduction of molecular oxygen"/>
    <property type="evidence" value="ECO:0007669"/>
    <property type="project" value="InterPro"/>
</dbReference>
<feature type="domain" description="Luciferase-like" evidence="1">
    <location>
        <begin position="10"/>
        <end position="189"/>
    </location>
</feature>
<evidence type="ECO:0000313" key="2">
    <source>
        <dbReference type="EMBL" id="MBL7631853.1"/>
    </source>
</evidence>
<dbReference type="InterPro" id="IPR050766">
    <property type="entry name" value="Bact_Lucif_Oxidored"/>
</dbReference>
<dbReference type="EMBL" id="JAEACQ010000287">
    <property type="protein sequence ID" value="MBL7631853.1"/>
    <property type="molecule type" value="Genomic_DNA"/>
</dbReference>
<accession>A0A937RSC2</accession>
<organism evidence="2 3">
    <name type="scientific">Frankia nepalensis</name>
    <dbReference type="NCBI Taxonomy" id="1836974"/>
    <lineage>
        <taxon>Bacteria</taxon>
        <taxon>Bacillati</taxon>
        <taxon>Actinomycetota</taxon>
        <taxon>Actinomycetes</taxon>
        <taxon>Frankiales</taxon>
        <taxon>Frankiaceae</taxon>
        <taxon>Frankia</taxon>
    </lineage>
</organism>
<sequence length="267" mass="28724">MRLGVSPYGSDRAETIAFADAAVAGGIDALWLGDGMFRRPDFAGWRGGLESMVELAWFSGRHPAARIGITAAVLPVRDMDWLVRQAATLDHLTEGRFVLAVAPGFWADELAYRGVPPDERGRRFRECLDELRASLAGEVLSPEPFTPGGPPIWLAGASETMRLAARLGLPYQASRALPAELAPLAARFRDLGGGVLAHRIYVEAGTAVPDGVQVARHVLAGSAEQLLDGLARYRELGVADLSMVLGHDDPTARRTLDVLLTDVLPRL</sequence>
<dbReference type="Proteomes" id="UP000604475">
    <property type="component" value="Unassembled WGS sequence"/>
</dbReference>
<dbReference type="PANTHER" id="PTHR30137:SF6">
    <property type="entry name" value="LUCIFERASE-LIKE MONOOXYGENASE"/>
    <property type="match status" value="1"/>
</dbReference>
<proteinExistence type="predicted"/>
<dbReference type="GO" id="GO:0005829">
    <property type="term" value="C:cytosol"/>
    <property type="evidence" value="ECO:0007669"/>
    <property type="project" value="TreeGrafter"/>
</dbReference>
<reference evidence="2" key="1">
    <citation type="submission" date="2020-12" db="EMBL/GenBank/DDBJ databases">
        <title>Genomic characterization of non-nitrogen-fixing Frankia strains.</title>
        <authorList>
            <person name="Carlos-Shanley C."/>
            <person name="Guerra T."/>
            <person name="Hahn D."/>
        </authorList>
    </citation>
    <scope>NUCLEOTIDE SEQUENCE</scope>
    <source>
        <strain evidence="2">CN6</strain>
    </source>
</reference>
<dbReference type="InterPro" id="IPR036661">
    <property type="entry name" value="Luciferase-like_sf"/>
</dbReference>
<dbReference type="SUPFAM" id="SSF51679">
    <property type="entry name" value="Bacterial luciferase-like"/>
    <property type="match status" value="1"/>
</dbReference>